<name>A0A318A1F7_9MICO</name>
<protein>
    <recommendedName>
        <fullName evidence="3">Phospholipase/carboxylesterase/thioesterase domain-containing protein</fullName>
    </recommendedName>
</protein>
<dbReference type="AlphaFoldDB" id="A0A318A1F7"/>
<evidence type="ECO:0000256" key="1">
    <source>
        <dbReference type="ARBA" id="ARBA00006499"/>
    </source>
</evidence>
<organism evidence="4 5">
    <name type="scientific">Cryobacterium arcticum</name>
    <dbReference type="NCBI Taxonomy" id="670052"/>
    <lineage>
        <taxon>Bacteria</taxon>
        <taxon>Bacillati</taxon>
        <taxon>Actinomycetota</taxon>
        <taxon>Actinomycetes</taxon>
        <taxon>Micrococcales</taxon>
        <taxon>Microbacteriaceae</taxon>
        <taxon>Cryobacterium</taxon>
    </lineage>
</organism>
<comment type="caution">
    <text evidence="4">The sequence shown here is derived from an EMBL/GenBank/DDBJ whole genome shotgun (WGS) entry which is preliminary data.</text>
</comment>
<dbReference type="InterPro" id="IPR003140">
    <property type="entry name" value="PLipase/COase/thioEstase"/>
</dbReference>
<dbReference type="InterPro" id="IPR029058">
    <property type="entry name" value="AB_hydrolase_fold"/>
</dbReference>
<evidence type="ECO:0000313" key="4">
    <source>
        <dbReference type="EMBL" id="PXA72116.1"/>
    </source>
</evidence>
<accession>A0A318A1F7</accession>
<evidence type="ECO:0000256" key="2">
    <source>
        <dbReference type="ARBA" id="ARBA00022801"/>
    </source>
</evidence>
<keyword evidence="2" id="KW-0378">Hydrolase</keyword>
<dbReference type="Proteomes" id="UP000246722">
    <property type="component" value="Unassembled WGS sequence"/>
</dbReference>
<proteinExistence type="inferred from homology"/>
<dbReference type="SUPFAM" id="SSF53474">
    <property type="entry name" value="alpha/beta-Hydrolases"/>
    <property type="match status" value="1"/>
</dbReference>
<evidence type="ECO:0000313" key="5">
    <source>
        <dbReference type="Proteomes" id="UP000246722"/>
    </source>
</evidence>
<dbReference type="EMBL" id="QHLY01000005">
    <property type="protein sequence ID" value="PXA72116.1"/>
    <property type="molecule type" value="Genomic_DNA"/>
</dbReference>
<evidence type="ECO:0000259" key="3">
    <source>
        <dbReference type="Pfam" id="PF02230"/>
    </source>
</evidence>
<dbReference type="GO" id="GO:0016787">
    <property type="term" value="F:hydrolase activity"/>
    <property type="evidence" value="ECO:0007669"/>
    <property type="project" value="UniProtKB-KW"/>
</dbReference>
<comment type="similarity">
    <text evidence="1">Belongs to the AB hydrolase superfamily. AB hydrolase 2 family.</text>
</comment>
<dbReference type="Pfam" id="PF02230">
    <property type="entry name" value="Abhydrolase_2"/>
    <property type="match status" value="1"/>
</dbReference>
<dbReference type="PANTHER" id="PTHR10655:SF17">
    <property type="entry name" value="LYSOPHOSPHOLIPASE-LIKE PROTEIN 1"/>
    <property type="match status" value="1"/>
</dbReference>
<reference evidence="4 5" key="1">
    <citation type="submission" date="2018-05" db="EMBL/GenBank/DDBJ databases">
        <title>Genetic diversity of glacier-inhabiting Cryobacterium bacteria in China and description of Cryobacterium mengkeensis sp. nov. and Arthrobacter glacialis sp. nov.</title>
        <authorList>
            <person name="Liu Q."/>
            <person name="Xin Y.-H."/>
        </authorList>
    </citation>
    <scope>NUCLEOTIDE SEQUENCE [LARGE SCALE GENOMIC DNA]</scope>
    <source>
        <strain evidence="4 5">SK-1</strain>
    </source>
</reference>
<dbReference type="PANTHER" id="PTHR10655">
    <property type="entry name" value="LYSOPHOSPHOLIPASE-RELATED"/>
    <property type="match status" value="1"/>
</dbReference>
<dbReference type="OrthoDB" id="9780848at2"/>
<keyword evidence="5" id="KW-1185">Reference proteome</keyword>
<dbReference type="Gene3D" id="3.40.50.1820">
    <property type="entry name" value="alpha/beta hydrolase"/>
    <property type="match status" value="1"/>
</dbReference>
<sequence length="245" mass="25371">MGNAGHRGAARPLHRRADRPMSGLLRDVRSADWPVETGAAPFVALLLHGYGSNENDLTGLMPPLGLALPWASLRAPIELGNGGAAWFTITTPGNPDAAPVAAATDLIWAWVDENLTADTRVIPIGFSQGGLMASQLLRTRPDRVLAPVVLGGFVLGAEQPGDADLAANRPPVFWGRGAEDRVIAASAITRTSAYLPQHSALVERVYPGLAHGIDAAELADVREFLAVHAGVGAAPVAGAGAPTSP</sequence>
<gene>
    <name evidence="4" type="ORF">CTB96_04250</name>
</gene>
<feature type="domain" description="Phospholipase/carboxylesterase/thioesterase" evidence="3">
    <location>
        <begin position="44"/>
        <end position="228"/>
    </location>
</feature>
<dbReference type="InterPro" id="IPR050565">
    <property type="entry name" value="LYPA1-2/EST-like"/>
</dbReference>